<accession>A0A0W0ZV42</accession>
<keyword evidence="1" id="KW-0808">Transferase</keyword>
<keyword evidence="1" id="KW-0695">RNA-directed DNA polymerase</keyword>
<evidence type="ECO:0000313" key="1">
    <source>
        <dbReference type="EMBL" id="KTD72643.1"/>
    </source>
</evidence>
<dbReference type="PATRIC" id="fig|40335.7.peg.510"/>
<dbReference type="GO" id="GO:0003964">
    <property type="term" value="F:RNA-directed DNA polymerase activity"/>
    <property type="evidence" value="ECO:0007669"/>
    <property type="project" value="UniProtKB-KW"/>
</dbReference>
<protein>
    <submittedName>
        <fullName evidence="1">Reverse transcriptase (RNA-dependent DNA polymerase)</fullName>
    </submittedName>
</protein>
<dbReference type="Proteomes" id="UP000054693">
    <property type="component" value="Unassembled WGS sequence"/>
</dbReference>
<organism evidence="1 2">
    <name type="scientific">Legionella tucsonensis</name>
    <dbReference type="NCBI Taxonomy" id="40335"/>
    <lineage>
        <taxon>Bacteria</taxon>
        <taxon>Pseudomonadati</taxon>
        <taxon>Pseudomonadota</taxon>
        <taxon>Gammaproteobacteria</taxon>
        <taxon>Legionellales</taxon>
        <taxon>Legionellaceae</taxon>
        <taxon>Legionella</taxon>
    </lineage>
</organism>
<dbReference type="STRING" id="40335.Ltuc_0490"/>
<sequence length="88" mass="10579">MNKRWDFAQMLHVGQKLFKSIHRRKRMASSNHDVHLLARSINELLPRGIQSLIGGTYTPRFLKRYYFKDEMLDQLYLADRVVQYLLLQ</sequence>
<dbReference type="EMBL" id="LNZA01000001">
    <property type="protein sequence ID" value="KTD72643.1"/>
    <property type="molecule type" value="Genomic_DNA"/>
</dbReference>
<reference evidence="1 2" key="1">
    <citation type="submission" date="2015-11" db="EMBL/GenBank/DDBJ databases">
        <title>Genomic analysis of 38 Legionella species identifies large and diverse effector repertoires.</title>
        <authorList>
            <person name="Burstein D."/>
            <person name="Amaro F."/>
            <person name="Zusman T."/>
            <person name="Lifshitz Z."/>
            <person name="Cohen O."/>
            <person name="Gilbert J.A."/>
            <person name="Pupko T."/>
            <person name="Shuman H.A."/>
            <person name="Segal G."/>
        </authorList>
    </citation>
    <scope>NUCLEOTIDE SEQUENCE [LARGE SCALE GENOMIC DNA]</scope>
    <source>
        <strain evidence="1 2">ATCC 49180</strain>
    </source>
</reference>
<evidence type="ECO:0000313" key="2">
    <source>
        <dbReference type="Proteomes" id="UP000054693"/>
    </source>
</evidence>
<dbReference type="RefSeq" id="WP_238584056.1">
    <property type="nucleotide sequence ID" value="NZ_CAAAIP010000001.1"/>
</dbReference>
<gene>
    <name evidence="1" type="ORF">Ltuc_0490</name>
</gene>
<keyword evidence="1" id="KW-0548">Nucleotidyltransferase</keyword>
<keyword evidence="2" id="KW-1185">Reference proteome</keyword>
<proteinExistence type="predicted"/>
<comment type="caution">
    <text evidence="1">The sequence shown here is derived from an EMBL/GenBank/DDBJ whole genome shotgun (WGS) entry which is preliminary data.</text>
</comment>
<name>A0A0W0ZV42_9GAMM</name>
<dbReference type="AlphaFoldDB" id="A0A0W0ZV42"/>